<feature type="region of interest" description="Disordered" evidence="1">
    <location>
        <begin position="727"/>
        <end position="768"/>
    </location>
</feature>
<dbReference type="EMBL" id="DS028149">
    <property type="protein sequence ID" value="EEY62247.1"/>
    <property type="molecule type" value="Genomic_DNA"/>
</dbReference>
<dbReference type="InParanoid" id="D0NNS6"/>
<dbReference type="InterPro" id="IPR001214">
    <property type="entry name" value="SET_dom"/>
</dbReference>
<evidence type="ECO:0000313" key="3">
    <source>
        <dbReference type="EMBL" id="EEY62247.1"/>
    </source>
</evidence>
<dbReference type="SUPFAM" id="SSF82199">
    <property type="entry name" value="SET domain"/>
    <property type="match status" value="1"/>
</dbReference>
<dbReference type="HOGENOM" id="CLU_363111_0_0_1"/>
<evidence type="ECO:0000259" key="2">
    <source>
        <dbReference type="PROSITE" id="PS50280"/>
    </source>
</evidence>
<dbReference type="PANTHER" id="PTHR34409">
    <property type="entry name" value="SET DOMAIN-CONTAINING PROTEIN"/>
    <property type="match status" value="1"/>
</dbReference>
<feature type="region of interest" description="Disordered" evidence="1">
    <location>
        <begin position="1"/>
        <end position="35"/>
    </location>
</feature>
<organism evidence="3 4">
    <name type="scientific">Phytophthora infestans (strain T30-4)</name>
    <name type="common">Potato late blight agent</name>
    <dbReference type="NCBI Taxonomy" id="403677"/>
    <lineage>
        <taxon>Eukaryota</taxon>
        <taxon>Sar</taxon>
        <taxon>Stramenopiles</taxon>
        <taxon>Oomycota</taxon>
        <taxon>Peronosporomycetes</taxon>
        <taxon>Peronosporales</taxon>
        <taxon>Peronosporaceae</taxon>
        <taxon>Phytophthora</taxon>
    </lineage>
</organism>
<evidence type="ECO:0000256" key="1">
    <source>
        <dbReference type="SAM" id="MobiDB-lite"/>
    </source>
</evidence>
<dbReference type="Pfam" id="PF20681">
    <property type="entry name" value="DUF6818"/>
    <property type="match status" value="1"/>
</dbReference>
<dbReference type="GeneID" id="9468604"/>
<dbReference type="OMA" id="WATISAH"/>
<sequence>MTRASRKRKRALETPAVLADLGTSPSGQDHLLRKRNDPIVSPHDLDVPGVFATGTMETTMFSLPDTSDGDSIQYAPDAVSGSSRIVPMDRAITSLSDVVSAWSDTSSVASTLDLRLHGSDSEESSVGQASSSPSRLRLQPTRKAKKNGRLDQSADSDFSISQASLAFDVVPGSTRHHSGHDSDSTLSSTCSSPGFEVIETKGHSKGPKRWEPATWPEHVERLHSHITPAYFKYASVSAESKRIAICKSSFRGGLGLVATRAIPKDTIIGEYFGMIEVFGPPCANGYRNNGYMLHLKTPAQSGQRYGIDAREAGSLFRQANHACNPCARFHEVQTGRHLTVAVATVRDVFPGDEITRGRRTGYANYSVREQLLLCAIAEKIVPTGRNEWERLTIRYNSRRGRSSLERDLDSLRRKFKNLYNKPKPSGNGEVKPAHKAIMWAKKIQMTIEEKAGTHTSFDGVETEEDEEKENQSQINRPASSGGAPLPHLHVANGSPASKEKNVVSQLAQCSQQSQSPIPEAQYSGIAITSSGTFDASLAAALGLSDSDEDEEEREEEPCANDVDGDNVGDFQTSIDNPAAGVDQYCRTSYGELSPNPDANTTFRPQGVTEEVPQRSAGRPPKPTPTTPPITSPDGAVLFRDPGRAVADAREKARNPRLSSVSNRLGGQDLTAVRDNIEELTKRTKTAKRIENLGKQITGLEEAHGSDNNDMTRLLIFYRAESDRKAETAELRRHEEKAQRDAVEKREKEERERARQDESDRLREERADRLAREEKWKAEKEENRRQFEARMELERSEARERHSEMMMMLAKLIKNTNLTDTDDERRALPFQKEEIPTRKFLPSMKPQQYCSKGWRWATISAHAL</sequence>
<evidence type="ECO:0000313" key="4">
    <source>
        <dbReference type="Proteomes" id="UP000006643"/>
    </source>
</evidence>
<feature type="compositionally biased region" description="Low complexity" evidence="1">
    <location>
        <begin position="124"/>
        <end position="134"/>
    </location>
</feature>
<accession>D0NNS6</accession>
<feature type="region of interest" description="Disordered" evidence="1">
    <location>
        <begin position="543"/>
        <end position="635"/>
    </location>
</feature>
<dbReference type="AlphaFoldDB" id="D0NNS6"/>
<dbReference type="RefSeq" id="XP_002899278.1">
    <property type="nucleotide sequence ID" value="XM_002899232.1"/>
</dbReference>
<dbReference type="InterPro" id="IPR046341">
    <property type="entry name" value="SET_dom_sf"/>
</dbReference>
<feature type="compositionally biased region" description="Pro residues" evidence="1">
    <location>
        <begin position="619"/>
        <end position="630"/>
    </location>
</feature>
<dbReference type="PROSITE" id="PS50280">
    <property type="entry name" value="SET"/>
    <property type="match status" value="1"/>
</dbReference>
<feature type="compositionally biased region" description="Basic residues" evidence="1">
    <location>
        <begin position="1"/>
        <end position="10"/>
    </location>
</feature>
<dbReference type="OrthoDB" id="123120at2759"/>
<dbReference type="eggNOG" id="KOG1082">
    <property type="taxonomic scope" value="Eukaryota"/>
</dbReference>
<dbReference type="STRING" id="403677.D0NNS6"/>
<dbReference type="Gene3D" id="2.170.270.10">
    <property type="entry name" value="SET domain"/>
    <property type="match status" value="1"/>
</dbReference>
<feature type="region of interest" description="Disordered" evidence="1">
    <location>
        <begin position="171"/>
        <end position="209"/>
    </location>
</feature>
<dbReference type="PANTHER" id="PTHR34409:SF1">
    <property type="entry name" value="MYB-LIKE DOMAIN-CONTAINING PROTEIN"/>
    <property type="match status" value="1"/>
</dbReference>
<name>D0NNS6_PHYIT</name>
<dbReference type="Pfam" id="PF00856">
    <property type="entry name" value="SET"/>
    <property type="match status" value="1"/>
</dbReference>
<feature type="domain" description="SET" evidence="2">
    <location>
        <begin position="241"/>
        <end position="359"/>
    </location>
</feature>
<dbReference type="Proteomes" id="UP000006643">
    <property type="component" value="Unassembled WGS sequence"/>
</dbReference>
<gene>
    <name evidence="3" type="ORF">PITG_14169</name>
</gene>
<dbReference type="SMART" id="SM00317">
    <property type="entry name" value="SET"/>
    <property type="match status" value="1"/>
</dbReference>
<feature type="region of interest" description="Disordered" evidence="1">
    <location>
        <begin position="119"/>
        <end position="155"/>
    </location>
</feature>
<keyword evidence="4" id="KW-1185">Reference proteome</keyword>
<feature type="compositionally biased region" description="Acidic residues" evidence="1">
    <location>
        <begin position="545"/>
        <end position="566"/>
    </location>
</feature>
<proteinExistence type="predicted"/>
<reference evidence="4" key="1">
    <citation type="journal article" date="2009" name="Nature">
        <title>Genome sequence and analysis of the Irish potato famine pathogen Phytophthora infestans.</title>
        <authorList>
            <consortium name="The Broad Institute Genome Sequencing Platform"/>
            <person name="Haas B.J."/>
            <person name="Kamoun S."/>
            <person name="Zody M.C."/>
            <person name="Jiang R.H."/>
            <person name="Handsaker R.E."/>
            <person name="Cano L.M."/>
            <person name="Grabherr M."/>
            <person name="Kodira C.D."/>
            <person name="Raffaele S."/>
            <person name="Torto-Alalibo T."/>
            <person name="Bozkurt T.O."/>
            <person name="Ah-Fong A.M."/>
            <person name="Alvarado L."/>
            <person name="Anderson V.L."/>
            <person name="Armstrong M.R."/>
            <person name="Avrova A."/>
            <person name="Baxter L."/>
            <person name="Beynon J."/>
            <person name="Boevink P.C."/>
            <person name="Bollmann S.R."/>
            <person name="Bos J.I."/>
            <person name="Bulone V."/>
            <person name="Cai G."/>
            <person name="Cakir C."/>
            <person name="Carrington J.C."/>
            <person name="Chawner M."/>
            <person name="Conti L."/>
            <person name="Costanzo S."/>
            <person name="Ewan R."/>
            <person name="Fahlgren N."/>
            <person name="Fischbach M.A."/>
            <person name="Fugelstad J."/>
            <person name="Gilroy E.M."/>
            <person name="Gnerre S."/>
            <person name="Green P.J."/>
            <person name="Grenville-Briggs L.J."/>
            <person name="Griffith J."/>
            <person name="Grunwald N.J."/>
            <person name="Horn K."/>
            <person name="Horner N.R."/>
            <person name="Hu C.H."/>
            <person name="Huitema E."/>
            <person name="Jeong D.H."/>
            <person name="Jones A.M."/>
            <person name="Jones J.D."/>
            <person name="Jones R.W."/>
            <person name="Karlsson E.K."/>
            <person name="Kunjeti S.G."/>
            <person name="Lamour K."/>
            <person name="Liu Z."/>
            <person name="Ma L."/>
            <person name="Maclean D."/>
            <person name="Chibucos M.C."/>
            <person name="McDonald H."/>
            <person name="McWalters J."/>
            <person name="Meijer H.J."/>
            <person name="Morgan W."/>
            <person name="Morris P.F."/>
            <person name="Munro C.A."/>
            <person name="O'Neill K."/>
            <person name="Ospina-Giraldo M."/>
            <person name="Pinzon A."/>
            <person name="Pritchard L."/>
            <person name="Ramsahoye B."/>
            <person name="Ren Q."/>
            <person name="Restrepo S."/>
            <person name="Roy S."/>
            <person name="Sadanandom A."/>
            <person name="Savidor A."/>
            <person name="Schornack S."/>
            <person name="Schwartz D.C."/>
            <person name="Schumann U.D."/>
            <person name="Schwessinger B."/>
            <person name="Seyer L."/>
            <person name="Sharpe T."/>
            <person name="Silvar C."/>
            <person name="Song J."/>
            <person name="Studholme D.J."/>
            <person name="Sykes S."/>
            <person name="Thines M."/>
            <person name="van de Vondervoort P.J."/>
            <person name="Phuntumart V."/>
            <person name="Wawra S."/>
            <person name="Weide R."/>
            <person name="Win J."/>
            <person name="Young C."/>
            <person name="Zhou S."/>
            <person name="Fry W."/>
            <person name="Meyers B.C."/>
            <person name="van West P."/>
            <person name="Ristaino J."/>
            <person name="Govers F."/>
            <person name="Birch P.R."/>
            <person name="Whisson S.C."/>
            <person name="Judelson H.S."/>
            <person name="Nusbaum C."/>
        </authorList>
    </citation>
    <scope>NUCLEOTIDE SEQUENCE [LARGE SCALE GENOMIC DNA]</scope>
    <source>
        <strain evidence="4">T30-4</strain>
    </source>
</reference>
<protein>
    <recommendedName>
        <fullName evidence="2">SET domain-containing protein</fullName>
    </recommendedName>
</protein>
<dbReference type="VEuPathDB" id="FungiDB:PITG_14169"/>
<feature type="region of interest" description="Disordered" evidence="1">
    <location>
        <begin position="450"/>
        <end position="510"/>
    </location>
</feature>
<dbReference type="KEGG" id="pif:PITG_14169"/>
<dbReference type="InterPro" id="IPR049203">
    <property type="entry name" value="DUF6818"/>
</dbReference>